<keyword evidence="1" id="KW-0328">Glycosyltransferase</keyword>
<dbReference type="eggNOG" id="COG1922">
    <property type="taxonomic scope" value="Bacteria"/>
</dbReference>
<organism evidence="3 4">
    <name type="scientific">Xylanimonas cellulosilytica (strain DSM 15894 / JCM 12276 / CECT 5975 / KCTC 9989 / LMG 20990 / NBRC 107835 / XIL07)</name>
    <dbReference type="NCBI Taxonomy" id="446471"/>
    <lineage>
        <taxon>Bacteria</taxon>
        <taxon>Bacillati</taxon>
        <taxon>Actinomycetota</taxon>
        <taxon>Actinomycetes</taxon>
        <taxon>Micrococcales</taxon>
        <taxon>Promicromonosporaceae</taxon>
        <taxon>Xylanimonas</taxon>
    </lineage>
</organism>
<dbReference type="AlphaFoldDB" id="D1BXR3"/>
<dbReference type="PANTHER" id="PTHR34136:SF1">
    <property type="entry name" value="UDP-N-ACETYL-D-MANNOSAMINURONIC ACID TRANSFERASE"/>
    <property type="match status" value="1"/>
</dbReference>
<dbReference type="Pfam" id="PF03808">
    <property type="entry name" value="Glyco_tran_WecG"/>
    <property type="match status" value="1"/>
</dbReference>
<reference evidence="4" key="1">
    <citation type="submission" date="2009-11" db="EMBL/GenBank/DDBJ databases">
        <title>The complete chromosome of Xylanimonas cellulosilytica DSM 15894.</title>
        <authorList>
            <consortium name="US DOE Joint Genome Institute (JGI-PGF)"/>
            <person name="Lucas S."/>
            <person name="Copeland A."/>
            <person name="Lapidus A."/>
            <person name="Glavina del Rio T."/>
            <person name="Dalin E."/>
            <person name="Tice H."/>
            <person name="Bruce D."/>
            <person name="Goodwin L."/>
            <person name="Pitluck S."/>
            <person name="Kyrpides N."/>
            <person name="Mavromatis K."/>
            <person name="Ivanova N."/>
            <person name="Mikhailova N."/>
            <person name="Foster B."/>
            <person name="Clum A."/>
            <person name="Brettin T."/>
            <person name="Detter J.C."/>
            <person name="Han C."/>
            <person name="Larimer F."/>
            <person name="Land M."/>
            <person name="Hauser L."/>
            <person name="Markowitz V."/>
            <person name="Cheng J.F."/>
            <person name="Hugenholtz P."/>
            <person name="Woyke T."/>
            <person name="Wu D."/>
            <person name="Gehrich-Schroeter G."/>
            <person name="Schneider S."/>
            <person name="Pukall S.R."/>
            <person name="Klenk H.P."/>
            <person name="Eisen J.A."/>
        </authorList>
    </citation>
    <scope>NUCLEOTIDE SEQUENCE [LARGE SCALE GENOMIC DNA]</scope>
    <source>
        <strain evidence="4">DSM 15894 / CECT 5975 / LMG 20990 / XIL07</strain>
    </source>
</reference>
<dbReference type="KEGG" id="xce:Xcel_2690"/>
<dbReference type="GO" id="GO:0016758">
    <property type="term" value="F:hexosyltransferase activity"/>
    <property type="evidence" value="ECO:0007669"/>
    <property type="project" value="TreeGrafter"/>
</dbReference>
<evidence type="ECO:0000313" key="3">
    <source>
        <dbReference type="EMBL" id="ACZ31704.1"/>
    </source>
</evidence>
<sequence>MTSVVDHITTRQVTASTAAPATASRILLGGVPVDLHDQGGALAAIRARSVATEGKPLGVVSVNLDHLHWFGHGTALNGNFGIHEGSAAPVGWLHLIDGAPIAEQARRATGRHWPRLAGSDLVGPILAAAEIDGVSVGFLGGAPSTQDELRTELAERYPNLQVAGMWAPSREELLDTDAADALAADIAAADVGILVVCLGKPRQELWIDHYGVASGARVLLAFGAVVDFLAGRVVRCPDWVAEHGLEWAWRLALEPKRLAHRYLVNGPGAYRMLRLSPAVVSSPPR</sequence>
<dbReference type="HOGENOM" id="CLU_063203_0_1_11"/>
<dbReference type="InterPro" id="IPR004629">
    <property type="entry name" value="WecG_TagA_CpsF"/>
</dbReference>
<dbReference type="CAZy" id="GT26">
    <property type="family name" value="Glycosyltransferase Family 26"/>
</dbReference>
<name>D1BXR3_XYLCX</name>
<proteinExistence type="predicted"/>
<evidence type="ECO:0000256" key="1">
    <source>
        <dbReference type="ARBA" id="ARBA00022676"/>
    </source>
</evidence>
<reference evidence="3 4" key="2">
    <citation type="journal article" date="2010" name="Stand. Genomic Sci.">
        <title>Complete genome sequence of Xylanimonas cellulosilytica type strain (XIL07).</title>
        <authorList>
            <person name="Foster B."/>
            <person name="Pukall R."/>
            <person name="Abt B."/>
            <person name="Nolan M."/>
            <person name="Glavina Del Rio T."/>
            <person name="Chen F."/>
            <person name="Lucas S."/>
            <person name="Tice H."/>
            <person name="Pitluck S."/>
            <person name="Cheng J.-F."/>
            <person name="Chertkov O."/>
            <person name="Brettin T."/>
            <person name="Han C."/>
            <person name="Detter J.C."/>
            <person name="Bruce D."/>
            <person name="Goodwin L."/>
            <person name="Ivanova N."/>
            <person name="Mavromatis K."/>
            <person name="Pati A."/>
            <person name="Mikhailova N."/>
            <person name="Chen A."/>
            <person name="Palaniappan K."/>
            <person name="Land M."/>
            <person name="Hauser L."/>
            <person name="Chang Y.-J."/>
            <person name="Jeffries C.D."/>
            <person name="Chain P."/>
            <person name="Rohde M."/>
            <person name="Goeker M."/>
            <person name="Bristow J."/>
            <person name="Eisen J.A."/>
            <person name="Markowitz V."/>
            <person name="Hugenholtz P."/>
            <person name="Kyrpides N.C."/>
            <person name="Klenk H.-P."/>
            <person name="Lapidus A."/>
        </authorList>
    </citation>
    <scope>NUCLEOTIDE SEQUENCE [LARGE SCALE GENOMIC DNA]</scope>
    <source>
        <strain evidence="4">DSM 15894 / CECT 5975 / LMG 20990 / XIL07</strain>
    </source>
</reference>
<dbReference type="Proteomes" id="UP000002255">
    <property type="component" value="Chromosome"/>
</dbReference>
<dbReference type="EMBL" id="CP001821">
    <property type="protein sequence ID" value="ACZ31704.1"/>
    <property type="molecule type" value="Genomic_DNA"/>
</dbReference>
<dbReference type="RefSeq" id="WP_012879446.1">
    <property type="nucleotide sequence ID" value="NC_013530.1"/>
</dbReference>
<dbReference type="CDD" id="cd06533">
    <property type="entry name" value="Glyco_transf_WecG_TagA"/>
    <property type="match status" value="1"/>
</dbReference>
<accession>D1BXR3</accession>
<dbReference type="NCBIfam" id="TIGR00696">
    <property type="entry name" value="wecG_tagA_cpsF"/>
    <property type="match status" value="1"/>
</dbReference>
<dbReference type="PANTHER" id="PTHR34136">
    <property type="match status" value="1"/>
</dbReference>
<keyword evidence="2 3" id="KW-0808">Transferase</keyword>
<protein>
    <submittedName>
        <fullName evidence="3">Glycosyl transferase, WecB/TagA/CpsF family</fullName>
    </submittedName>
</protein>
<evidence type="ECO:0000256" key="2">
    <source>
        <dbReference type="ARBA" id="ARBA00022679"/>
    </source>
</evidence>
<keyword evidence="4" id="KW-1185">Reference proteome</keyword>
<evidence type="ECO:0000313" key="4">
    <source>
        <dbReference type="Proteomes" id="UP000002255"/>
    </source>
</evidence>
<dbReference type="STRING" id="446471.Xcel_2690"/>
<gene>
    <name evidence="3" type="ordered locus">Xcel_2690</name>
</gene>